<dbReference type="AlphaFoldDB" id="U6H2S9"/>
<feature type="compositionally biased region" description="Low complexity" evidence="1">
    <location>
        <begin position="138"/>
        <end position="147"/>
    </location>
</feature>
<name>U6H2S9_9EIME</name>
<dbReference type="VEuPathDB" id="ToxoDB:EPH_0021640"/>
<feature type="compositionally biased region" description="Low complexity" evidence="1">
    <location>
        <begin position="288"/>
        <end position="306"/>
    </location>
</feature>
<dbReference type="EMBL" id="HG695979">
    <property type="protein sequence ID" value="CDI86755.1"/>
    <property type="molecule type" value="Genomic_DNA"/>
</dbReference>
<feature type="region of interest" description="Disordered" evidence="1">
    <location>
        <begin position="138"/>
        <end position="158"/>
    </location>
</feature>
<evidence type="ECO:0000256" key="1">
    <source>
        <dbReference type="SAM" id="MobiDB-lite"/>
    </source>
</evidence>
<keyword evidence="3" id="KW-1185">Reference proteome</keyword>
<reference evidence="2" key="2">
    <citation type="submission" date="2013-10" db="EMBL/GenBank/DDBJ databases">
        <authorList>
            <person name="Aslett M."/>
        </authorList>
    </citation>
    <scope>NUCLEOTIDE SEQUENCE [LARGE SCALE GENOMIC DNA]</scope>
    <source>
        <strain evidence="2">Houghton</strain>
    </source>
</reference>
<dbReference type="Proteomes" id="UP000018201">
    <property type="component" value="Unassembled WGS sequence"/>
</dbReference>
<gene>
    <name evidence="2" type="ORF">EPH_0021640</name>
</gene>
<accession>U6H2S9</accession>
<evidence type="ECO:0000313" key="2">
    <source>
        <dbReference type="EMBL" id="CDI86755.1"/>
    </source>
</evidence>
<evidence type="ECO:0000313" key="3">
    <source>
        <dbReference type="Proteomes" id="UP000018201"/>
    </source>
</evidence>
<protein>
    <submittedName>
        <fullName evidence="2">Uncharacterized protein</fullName>
    </submittedName>
</protein>
<organism evidence="2 3">
    <name type="scientific">Eimeria praecox</name>
    <dbReference type="NCBI Taxonomy" id="51316"/>
    <lineage>
        <taxon>Eukaryota</taxon>
        <taxon>Sar</taxon>
        <taxon>Alveolata</taxon>
        <taxon>Apicomplexa</taxon>
        <taxon>Conoidasida</taxon>
        <taxon>Coccidia</taxon>
        <taxon>Eucoccidiorida</taxon>
        <taxon>Eimeriorina</taxon>
        <taxon>Eimeriidae</taxon>
        <taxon>Eimeria</taxon>
    </lineage>
</organism>
<sequence length="315" mass="33027">MQHATAEAVNLLLEDIDALATENALLTVLRNTEQVAALQASLRESGDRFAFLQSLAQQQQQQHFDGEFVESTDLHAAAAQATIEAADGVTARSDKPSWESVGGLLTTLPNECSTSRVPAVDEELPVLLRMRPLQSQQQLVEPQQQLQQHEDDFEVPTEEQELECIESNSEQQQQQQQLQEQPLALQPQGLIRNKGTLQFDEYFSPQSISAADCSPSRGPAPGAAVAAPNDAAGAAPTAPATAGGGRSLGFSPFRFFGRSGAFGRLYSTSPVSLNPSATAGPLAVPAAGAAATAAAASPHADGDAPGSHSKGPVKG</sequence>
<feature type="compositionally biased region" description="Low complexity" evidence="1">
    <location>
        <begin position="219"/>
        <end position="241"/>
    </location>
</feature>
<reference evidence="2" key="1">
    <citation type="submission" date="2013-10" db="EMBL/GenBank/DDBJ databases">
        <title>Genomic analysis of the causative agents of coccidiosis in chickens.</title>
        <authorList>
            <person name="Reid A.J."/>
            <person name="Blake D."/>
            <person name="Billington K."/>
            <person name="Browne H."/>
            <person name="Dunn M."/>
            <person name="Hung S."/>
            <person name="Kawahara F."/>
            <person name="Miranda-Saavedra D."/>
            <person name="Mourier T."/>
            <person name="Nagra H."/>
            <person name="Otto T.D."/>
            <person name="Rawlings N."/>
            <person name="Sanchez A."/>
            <person name="Sanders M."/>
            <person name="Subramaniam C."/>
            <person name="Tay Y."/>
            <person name="Dear P."/>
            <person name="Doerig C."/>
            <person name="Gruber A."/>
            <person name="Parkinson J."/>
            <person name="Shirley M."/>
            <person name="Wan K.L."/>
            <person name="Berriman M."/>
            <person name="Tomley F."/>
            <person name="Pain A."/>
        </authorList>
    </citation>
    <scope>NUCLEOTIDE SEQUENCE [LARGE SCALE GENOMIC DNA]</scope>
    <source>
        <strain evidence="2">Houghton</strain>
    </source>
</reference>
<dbReference type="OrthoDB" id="348489at2759"/>
<feature type="region of interest" description="Disordered" evidence="1">
    <location>
        <begin position="288"/>
        <end position="315"/>
    </location>
</feature>
<feature type="region of interest" description="Disordered" evidence="1">
    <location>
        <begin position="210"/>
        <end position="245"/>
    </location>
</feature>
<proteinExistence type="predicted"/>